<dbReference type="PANTHER" id="PTHR30255">
    <property type="entry name" value="SINGLE-STRANDED-DNA-SPECIFIC EXONUCLEASE RECJ"/>
    <property type="match status" value="1"/>
</dbReference>
<dbReference type="Pfam" id="PF01368">
    <property type="entry name" value="DHH"/>
    <property type="match status" value="1"/>
</dbReference>
<evidence type="ECO:0000256" key="2">
    <source>
        <dbReference type="ARBA" id="ARBA00019841"/>
    </source>
</evidence>
<protein>
    <recommendedName>
        <fullName evidence="2">Single-stranded-DNA-specific exonuclease RecJ</fullName>
    </recommendedName>
</protein>
<gene>
    <name evidence="9" type="ORF">SAMN05445850_0224</name>
</gene>
<dbReference type="Pfam" id="PF02272">
    <property type="entry name" value="DHHA1"/>
    <property type="match status" value="1"/>
</dbReference>
<evidence type="ECO:0000256" key="4">
    <source>
        <dbReference type="ARBA" id="ARBA00022801"/>
    </source>
</evidence>
<dbReference type="Gene3D" id="3.10.310.30">
    <property type="match status" value="1"/>
</dbReference>
<dbReference type="SUPFAM" id="SSF64182">
    <property type="entry name" value="DHH phosphoesterases"/>
    <property type="match status" value="1"/>
</dbReference>
<dbReference type="InterPro" id="IPR003156">
    <property type="entry name" value="DHHA1_dom"/>
</dbReference>
<dbReference type="RefSeq" id="WP_090800781.1">
    <property type="nucleotide sequence ID" value="NZ_FNKX01000001.1"/>
</dbReference>
<comment type="similarity">
    <text evidence="1">Belongs to the RecJ family.</text>
</comment>
<evidence type="ECO:0000259" key="6">
    <source>
        <dbReference type="Pfam" id="PF01368"/>
    </source>
</evidence>
<dbReference type="PANTHER" id="PTHR30255:SF2">
    <property type="entry name" value="SINGLE-STRANDED-DNA-SPECIFIC EXONUCLEASE RECJ"/>
    <property type="match status" value="1"/>
</dbReference>
<dbReference type="InterPro" id="IPR051673">
    <property type="entry name" value="SSDNA_exonuclease_RecJ"/>
</dbReference>
<accession>A0A1H0ZW21</accession>
<dbReference type="GO" id="GO:0008409">
    <property type="term" value="F:5'-3' exonuclease activity"/>
    <property type="evidence" value="ECO:0007669"/>
    <property type="project" value="InterPro"/>
</dbReference>
<keyword evidence="5 9" id="KW-0269">Exonuclease</keyword>
<evidence type="ECO:0000256" key="1">
    <source>
        <dbReference type="ARBA" id="ARBA00005915"/>
    </source>
</evidence>
<sequence length="568" mass="60945">MTRIVTRPCSPVDAEVLTRCGLHPVLARLYASRGVCLPEDVETGLARLVPPAELKGCDAAAALLADALQQQRRMLVVADYDCDGATACAVAVRGLRMFGARIDYLVPNRMEHGYGLTPDIVELAARGAAGKPDLLITVDNGIASVDGVAAANALGIDVLVTDHHLPGDELPAARAIVNPNQPGCTFPSKCLAGVGVMFYVLLALRAELRRRGAFGDALPEPRLDGLLDLVALGTVADVVKLDGNNRVLVAQGLQRIRRGRMQPGIAALFRAAARDARNASGFDLGFALGPRLNAAGRLSDMSLGIECLSTDDVGRAWELAQQLDTMNRERREIEAGMQQQALDDLSTVDPDGATTITLFNPGWHQGVIGIVAGRLKEKFHRPSFTFAPADDTGMLVKGSGRSIAGFHLRDALDLISKREPDLIVKFGGHAMAAGLTIAAADVPRFTAAFEAVGREWLSAQALARTIETDGELEDAYFTPQFVEMLDAAVWGQGFPAPVFSGEFAVASQALVKDKHLKLQLLRGRQRFNAIWFNHTDTLPARTTVAYRLASDTWNGVSRVQLIVEHAVS</sequence>
<dbReference type="Gene3D" id="3.90.1640.30">
    <property type="match status" value="1"/>
</dbReference>
<dbReference type="NCBIfam" id="TIGR00644">
    <property type="entry name" value="recJ"/>
    <property type="match status" value="1"/>
</dbReference>
<feature type="domain" description="DHHA1" evidence="7">
    <location>
        <begin position="357"/>
        <end position="451"/>
    </location>
</feature>
<dbReference type="AlphaFoldDB" id="A0A1H0ZW21"/>
<dbReference type="InterPro" id="IPR001667">
    <property type="entry name" value="DDH_dom"/>
</dbReference>
<keyword evidence="3" id="KW-0540">Nuclease</keyword>
<dbReference type="EMBL" id="FNKX01000001">
    <property type="protein sequence ID" value="SDQ31441.1"/>
    <property type="molecule type" value="Genomic_DNA"/>
</dbReference>
<dbReference type="GO" id="GO:0003676">
    <property type="term" value="F:nucleic acid binding"/>
    <property type="evidence" value="ECO:0007669"/>
    <property type="project" value="InterPro"/>
</dbReference>
<proteinExistence type="inferred from homology"/>
<evidence type="ECO:0000256" key="5">
    <source>
        <dbReference type="ARBA" id="ARBA00022839"/>
    </source>
</evidence>
<evidence type="ECO:0000259" key="8">
    <source>
        <dbReference type="Pfam" id="PF17768"/>
    </source>
</evidence>
<keyword evidence="10" id="KW-1185">Reference proteome</keyword>
<reference evidence="10" key="1">
    <citation type="submission" date="2016-10" db="EMBL/GenBank/DDBJ databases">
        <authorList>
            <person name="Varghese N."/>
            <person name="Submissions S."/>
        </authorList>
    </citation>
    <scope>NUCLEOTIDE SEQUENCE [LARGE SCALE GENOMIC DNA]</scope>
    <source>
        <strain evidence="10">DUS833</strain>
    </source>
</reference>
<organism evidence="9 10">
    <name type="scientific">Paraburkholderia tuberum</name>
    <dbReference type="NCBI Taxonomy" id="157910"/>
    <lineage>
        <taxon>Bacteria</taxon>
        <taxon>Pseudomonadati</taxon>
        <taxon>Pseudomonadota</taxon>
        <taxon>Betaproteobacteria</taxon>
        <taxon>Burkholderiales</taxon>
        <taxon>Burkholderiaceae</taxon>
        <taxon>Paraburkholderia</taxon>
    </lineage>
</organism>
<evidence type="ECO:0000256" key="3">
    <source>
        <dbReference type="ARBA" id="ARBA00022722"/>
    </source>
</evidence>
<feature type="domain" description="RecJ OB" evidence="8">
    <location>
        <begin position="468"/>
        <end position="565"/>
    </location>
</feature>
<evidence type="ECO:0000259" key="7">
    <source>
        <dbReference type="Pfam" id="PF02272"/>
    </source>
</evidence>
<dbReference type="InterPro" id="IPR004610">
    <property type="entry name" value="RecJ"/>
</dbReference>
<dbReference type="Proteomes" id="UP000199365">
    <property type="component" value="Unassembled WGS sequence"/>
</dbReference>
<name>A0A1H0ZW21_9BURK</name>
<dbReference type="InterPro" id="IPR041122">
    <property type="entry name" value="RecJ_OB"/>
</dbReference>
<evidence type="ECO:0000313" key="9">
    <source>
        <dbReference type="EMBL" id="SDQ31441.1"/>
    </source>
</evidence>
<dbReference type="GO" id="GO:0006310">
    <property type="term" value="P:DNA recombination"/>
    <property type="evidence" value="ECO:0007669"/>
    <property type="project" value="InterPro"/>
</dbReference>
<evidence type="ECO:0000313" key="10">
    <source>
        <dbReference type="Proteomes" id="UP000199365"/>
    </source>
</evidence>
<dbReference type="GO" id="GO:0006281">
    <property type="term" value="P:DNA repair"/>
    <property type="evidence" value="ECO:0007669"/>
    <property type="project" value="InterPro"/>
</dbReference>
<dbReference type="Pfam" id="PF17768">
    <property type="entry name" value="RecJ_OB"/>
    <property type="match status" value="1"/>
</dbReference>
<keyword evidence="4" id="KW-0378">Hydrolase</keyword>
<feature type="domain" description="DDH" evidence="6">
    <location>
        <begin position="74"/>
        <end position="234"/>
    </location>
</feature>
<dbReference type="FunFam" id="3.90.1640.30:FF:000001">
    <property type="entry name" value="Single-stranded-DNA-specific exonuclease RecJ"/>
    <property type="match status" value="1"/>
</dbReference>
<dbReference type="InterPro" id="IPR038763">
    <property type="entry name" value="DHH_sf"/>
</dbReference>
<dbReference type="STRING" id="157910.SAMN05445850_0224"/>